<dbReference type="FunFam" id="3.90.280.10:FF:000006">
    <property type="entry name" value="protein D3"/>
    <property type="match status" value="1"/>
</dbReference>
<dbReference type="STRING" id="6238.A8XY25"/>
<dbReference type="PANTHER" id="PTHR11362:SF82">
    <property type="entry name" value="PHOSPHATIDYLETHANOLAMINE-BINDING PROTEIN 4"/>
    <property type="match status" value="1"/>
</dbReference>
<feature type="signal peptide" evidence="2">
    <location>
        <begin position="1"/>
        <end position="24"/>
    </location>
</feature>
<dbReference type="InterPro" id="IPR008914">
    <property type="entry name" value="PEBP"/>
</dbReference>
<reference evidence="3 4" key="2">
    <citation type="journal article" date="2011" name="PLoS Genet.">
        <title>Caenorhabditis briggsae recombinant inbred line genotypes reveal inter-strain incompatibility and the evolution of recombination.</title>
        <authorList>
            <person name="Ross J.A."/>
            <person name="Koboldt D.C."/>
            <person name="Staisch J.E."/>
            <person name="Chamberlin H.M."/>
            <person name="Gupta B.P."/>
            <person name="Miller R.D."/>
            <person name="Baird S.E."/>
            <person name="Haag E.S."/>
        </authorList>
    </citation>
    <scope>NUCLEOTIDE SEQUENCE [LARGE SCALE GENOMIC DNA]</scope>
    <source>
        <strain evidence="3 4">AF16</strain>
    </source>
</reference>
<dbReference type="InterPro" id="IPR036610">
    <property type="entry name" value="PEBP-like_sf"/>
</dbReference>
<dbReference type="CDD" id="cd00866">
    <property type="entry name" value="PEBP_euk"/>
    <property type="match status" value="1"/>
</dbReference>
<accession>A8XY25</accession>
<evidence type="ECO:0000313" key="5">
    <source>
        <dbReference type="WormBase" id="CBG20552"/>
    </source>
</evidence>
<dbReference type="Pfam" id="PF01161">
    <property type="entry name" value="PBP"/>
    <property type="match status" value="1"/>
</dbReference>
<evidence type="ECO:0000256" key="2">
    <source>
        <dbReference type="SAM" id="SignalP"/>
    </source>
</evidence>
<dbReference type="InParanoid" id="A8XY25"/>
<name>A8XY25_CAEBR</name>
<gene>
    <name evidence="3 5" type="ORF">CBG20552</name>
    <name evidence="3" type="ORF">CBG_20552</name>
</gene>
<dbReference type="InterPro" id="IPR001858">
    <property type="entry name" value="Phosphatidylethanolamine-bd_CS"/>
</dbReference>
<sequence length="230" mass="25272">MVVLVTRSLLPALLFASRAPLVRSQRGLATMAAEAFTKHEVIPDVLAANPPAKLVSVKFNSGVEVSEMPKFMRILSIFQANLGNVLTPTQVKDVPEVKWDAEPGALYTLIKTDPDAPSRQEPTYREWHHWLIVNIPGNDIAKGDTLSEYIGAGPPPKTGLHRYVYLIYKQAGRIEDKEHGKLTNTSGDKRGGWKAAAFVEKHGLGAPVAGNLFQAEYDDYVPILYKQLGA</sequence>
<dbReference type="SUPFAM" id="SSF49777">
    <property type="entry name" value="PEBP-like"/>
    <property type="match status" value="1"/>
</dbReference>
<feature type="chain" id="PRO_5002730609" evidence="2">
    <location>
        <begin position="25"/>
        <end position="230"/>
    </location>
</feature>
<evidence type="ECO:0000313" key="3">
    <source>
        <dbReference type="EMBL" id="CAP37542.2"/>
    </source>
</evidence>
<keyword evidence="2" id="KW-0732">Signal</keyword>
<dbReference type="RefSeq" id="XP_045097079.1">
    <property type="nucleotide sequence ID" value="XM_045236683.1"/>
</dbReference>
<dbReference type="AlphaFoldDB" id="A8XY25"/>
<dbReference type="WormBase" id="CBG20552">
    <property type="protein sequence ID" value="CBP43388"/>
    <property type="gene ID" value="WBGene00039513"/>
</dbReference>
<evidence type="ECO:0000256" key="1">
    <source>
        <dbReference type="ARBA" id="ARBA00007091"/>
    </source>
</evidence>
<comment type="similarity">
    <text evidence="1">Belongs to the phosphatidylethanolamine-binding protein family.</text>
</comment>
<dbReference type="eggNOG" id="KOG3346">
    <property type="taxonomic scope" value="Eukaryota"/>
</dbReference>
<proteinExistence type="inferred from homology"/>
<organism evidence="3 4">
    <name type="scientific">Caenorhabditis briggsae</name>
    <dbReference type="NCBI Taxonomy" id="6238"/>
    <lineage>
        <taxon>Eukaryota</taxon>
        <taxon>Metazoa</taxon>
        <taxon>Ecdysozoa</taxon>
        <taxon>Nematoda</taxon>
        <taxon>Chromadorea</taxon>
        <taxon>Rhabditida</taxon>
        <taxon>Rhabditina</taxon>
        <taxon>Rhabditomorpha</taxon>
        <taxon>Rhabditoidea</taxon>
        <taxon>Rhabditidae</taxon>
        <taxon>Peloderinae</taxon>
        <taxon>Caenorhabditis</taxon>
    </lineage>
</organism>
<dbReference type="HOGENOM" id="CLU_043994_5_1_1"/>
<protein>
    <submittedName>
        <fullName evidence="3">Protein CBG20552</fullName>
    </submittedName>
</protein>
<dbReference type="PANTHER" id="PTHR11362">
    <property type="entry name" value="PHOSPHATIDYLETHANOLAMINE-BINDING PROTEIN"/>
    <property type="match status" value="1"/>
</dbReference>
<dbReference type="KEGG" id="cbr:CBG_20552"/>
<keyword evidence="4" id="KW-1185">Reference proteome</keyword>
<reference evidence="3 4" key="1">
    <citation type="journal article" date="2003" name="PLoS Biol.">
        <title>The genome sequence of Caenorhabditis briggsae: a platform for comparative genomics.</title>
        <authorList>
            <person name="Stein L.D."/>
            <person name="Bao Z."/>
            <person name="Blasiar D."/>
            <person name="Blumenthal T."/>
            <person name="Brent M.R."/>
            <person name="Chen N."/>
            <person name="Chinwalla A."/>
            <person name="Clarke L."/>
            <person name="Clee C."/>
            <person name="Coghlan A."/>
            <person name="Coulson A."/>
            <person name="D'Eustachio P."/>
            <person name="Fitch D.H."/>
            <person name="Fulton L.A."/>
            <person name="Fulton R.E."/>
            <person name="Griffiths-Jones S."/>
            <person name="Harris T.W."/>
            <person name="Hillier L.W."/>
            <person name="Kamath R."/>
            <person name="Kuwabara P.E."/>
            <person name="Mardis E.R."/>
            <person name="Marra M.A."/>
            <person name="Miner T.L."/>
            <person name="Minx P."/>
            <person name="Mullikin J.C."/>
            <person name="Plumb R.W."/>
            <person name="Rogers J."/>
            <person name="Schein J.E."/>
            <person name="Sohrmann M."/>
            <person name="Spieth J."/>
            <person name="Stajich J.E."/>
            <person name="Wei C."/>
            <person name="Willey D."/>
            <person name="Wilson R.K."/>
            <person name="Durbin R."/>
            <person name="Waterston R.H."/>
        </authorList>
    </citation>
    <scope>NUCLEOTIDE SEQUENCE [LARGE SCALE GENOMIC DNA]</scope>
    <source>
        <strain evidence="3 4">AF16</strain>
    </source>
</reference>
<dbReference type="OMA" id="TSIWWDG"/>
<dbReference type="InterPro" id="IPR035810">
    <property type="entry name" value="PEBP_euk"/>
</dbReference>
<dbReference type="EMBL" id="HE601305">
    <property type="protein sequence ID" value="CAP37542.2"/>
    <property type="molecule type" value="Genomic_DNA"/>
</dbReference>
<dbReference type="GeneID" id="8577564"/>
<evidence type="ECO:0000313" key="4">
    <source>
        <dbReference type="Proteomes" id="UP000008549"/>
    </source>
</evidence>
<dbReference type="PROSITE" id="PS01220">
    <property type="entry name" value="PBP"/>
    <property type="match status" value="1"/>
</dbReference>
<dbReference type="Gene3D" id="3.90.280.10">
    <property type="entry name" value="PEBP-like"/>
    <property type="match status" value="1"/>
</dbReference>
<dbReference type="Proteomes" id="UP000008549">
    <property type="component" value="Unassembled WGS sequence"/>
</dbReference>
<dbReference type="CTD" id="8577564"/>
<dbReference type="FunCoup" id="A8XY25">
    <property type="interactions" value="577"/>
</dbReference>